<dbReference type="InterPro" id="IPR017853">
    <property type="entry name" value="GH"/>
</dbReference>
<gene>
    <name evidence="4" type="ORF">Bccel_1487</name>
</gene>
<dbReference type="GO" id="GO:0005975">
    <property type="term" value="P:carbohydrate metabolic process"/>
    <property type="evidence" value="ECO:0007669"/>
    <property type="project" value="InterPro"/>
</dbReference>
<dbReference type="OrthoDB" id="9775889at2"/>
<dbReference type="PATRIC" id="fig|398512.5.peg.1546"/>
<evidence type="ECO:0000256" key="1">
    <source>
        <dbReference type="ARBA" id="ARBA00022801"/>
    </source>
</evidence>
<dbReference type="Proteomes" id="UP000036923">
    <property type="component" value="Unassembled WGS sequence"/>
</dbReference>
<evidence type="ECO:0000256" key="2">
    <source>
        <dbReference type="ARBA" id="ARBA00023295"/>
    </source>
</evidence>
<dbReference type="RefSeq" id="WP_050753233.1">
    <property type="nucleotide sequence ID" value="NZ_JQKC01000018.1"/>
</dbReference>
<dbReference type="eggNOG" id="COG3858">
    <property type="taxonomic scope" value="Bacteria"/>
</dbReference>
<dbReference type="PANTHER" id="PTHR46066">
    <property type="entry name" value="CHITINASE DOMAIN-CONTAINING PROTEIN 1 FAMILY MEMBER"/>
    <property type="match status" value="1"/>
</dbReference>
<dbReference type="Gene3D" id="3.20.20.80">
    <property type="entry name" value="Glycosidases"/>
    <property type="match status" value="1"/>
</dbReference>
<dbReference type="Gene3D" id="3.10.50.10">
    <property type="match status" value="1"/>
</dbReference>
<keyword evidence="5" id="KW-1185">Reference proteome</keyword>
<sequence>MMNKRIWLFVLVVVAILSANLVHLYAASNTTPSAPTLSFTPMTPTNGNVTVTIYYPKTASIKQYKLGTDGVWTTYYAPVVVTSNVYVYARYQTSAGYWSALGGYPIKNIDKTPPLAPTFSLSSTVETNQDVTVTINFSSDSTNKQYKLDSDSTWINYTNTIVLSSNTTIYAKASDSVGNWTSIVSYTVSNIDNTKPSMPILTADIVSPTNGDVNITVAYPDDAKIKQYRIGNDSNWIDYNGSILITSNTVVYAKASDSAGNWSDEAVYIVNNIDKVAPDAPVIISSTTRLTDEPVIISIDFSQDSVLRQYKIGAIGNWLDYTDPLNINTNTTVYSRASDIAGNWSIEAAFGITNIRRTVMAYTVKNYSTDVSSYNSIKANTTTINEIATATYSVDGLGNLTGTAPMDQISYANSNGIRTKLMVSNSFDAALAKQLLESPANRENLKNNIISLLKANNYTGVDIDIENIPASCRNYFTTFMSEIYSVLKPLGYGVSVAVQAKTYDSPNATWNYAFDYKSLAQYSDFLMIMAYDEHYAGGIPGAVASINWVTSVIDYALTVVPKEKIVLGMAAYGYDWGGTTTKAYSINGCYNVASQYGAIVKFDDVTKSKYFTYMVNGVSHTVWFEDGETIAYKLDLANSKDLKGVGIWRLGLENSNYWSTIKEKFNK</sequence>
<dbReference type="EMBL" id="LGTC01000001">
    <property type="protein sequence ID" value="KNY26225.1"/>
    <property type="molecule type" value="Genomic_DNA"/>
</dbReference>
<dbReference type="STRING" id="398512.Bccel_1487"/>
<dbReference type="InterPro" id="IPR041704">
    <property type="entry name" value="CFLE_GH18"/>
</dbReference>
<feature type="domain" description="GH18" evidence="3">
    <location>
        <begin position="357"/>
        <end position="667"/>
    </location>
</feature>
<dbReference type="GO" id="GO:0016798">
    <property type="term" value="F:hydrolase activity, acting on glycosyl bonds"/>
    <property type="evidence" value="ECO:0007669"/>
    <property type="project" value="UniProtKB-KW"/>
</dbReference>
<protein>
    <submittedName>
        <fullName evidence="4">Glycoside hydrolase family 18</fullName>
    </submittedName>
</protein>
<dbReference type="PANTHER" id="PTHR46066:SF2">
    <property type="entry name" value="CHITINASE DOMAIN-CONTAINING PROTEIN 1"/>
    <property type="match status" value="1"/>
</dbReference>
<dbReference type="Pfam" id="PF00704">
    <property type="entry name" value="Glyco_hydro_18"/>
    <property type="match status" value="1"/>
</dbReference>
<dbReference type="AlphaFoldDB" id="A0A0L6JKE9"/>
<dbReference type="eggNOG" id="COG3210">
    <property type="taxonomic scope" value="Bacteria"/>
</dbReference>
<reference evidence="5" key="1">
    <citation type="submission" date="2015-07" db="EMBL/GenBank/DDBJ databases">
        <title>Near-Complete Genome Sequence of the Cellulolytic Bacterium Bacteroides (Pseudobacteroides) cellulosolvens ATCC 35603.</title>
        <authorList>
            <person name="Dassa B."/>
            <person name="Utturkar S.M."/>
            <person name="Klingeman D.M."/>
            <person name="Hurt R.A."/>
            <person name="Keller M."/>
            <person name="Xu J."/>
            <person name="Reddy Y.H.K."/>
            <person name="Borovok I."/>
            <person name="Grinberg I.R."/>
            <person name="Lamed R."/>
            <person name="Zhivin O."/>
            <person name="Bayer E.A."/>
            <person name="Brown S.D."/>
        </authorList>
    </citation>
    <scope>NUCLEOTIDE SEQUENCE [LARGE SCALE GENOMIC DNA]</scope>
    <source>
        <strain evidence="5">DSM 2933</strain>
    </source>
</reference>
<accession>A0A0L6JKE9</accession>
<keyword evidence="1 4" id="KW-0378">Hydrolase</keyword>
<dbReference type="SMART" id="SM00636">
    <property type="entry name" value="Glyco_18"/>
    <property type="match status" value="1"/>
</dbReference>
<dbReference type="CDD" id="cd02874">
    <property type="entry name" value="GH18_CFLE_spore_hydrolase"/>
    <property type="match status" value="1"/>
</dbReference>
<dbReference type="InterPro" id="IPR011583">
    <property type="entry name" value="Chitinase_II/V-like_cat"/>
</dbReference>
<evidence type="ECO:0000313" key="5">
    <source>
        <dbReference type="Proteomes" id="UP000036923"/>
    </source>
</evidence>
<dbReference type="GO" id="GO:0008061">
    <property type="term" value="F:chitin binding"/>
    <property type="evidence" value="ECO:0007669"/>
    <property type="project" value="InterPro"/>
</dbReference>
<organism evidence="4 5">
    <name type="scientific">Pseudobacteroides cellulosolvens ATCC 35603 = DSM 2933</name>
    <dbReference type="NCBI Taxonomy" id="398512"/>
    <lineage>
        <taxon>Bacteria</taxon>
        <taxon>Bacillati</taxon>
        <taxon>Bacillota</taxon>
        <taxon>Clostridia</taxon>
        <taxon>Eubacteriales</taxon>
        <taxon>Oscillospiraceae</taxon>
        <taxon>Pseudobacteroides</taxon>
    </lineage>
</organism>
<evidence type="ECO:0000313" key="4">
    <source>
        <dbReference type="EMBL" id="KNY26225.1"/>
    </source>
</evidence>
<dbReference type="InterPro" id="IPR001223">
    <property type="entry name" value="Glyco_hydro18_cat"/>
</dbReference>
<dbReference type="PROSITE" id="PS51910">
    <property type="entry name" value="GH18_2"/>
    <property type="match status" value="1"/>
</dbReference>
<dbReference type="InterPro" id="IPR029070">
    <property type="entry name" value="Chitinase_insertion_sf"/>
</dbReference>
<proteinExistence type="predicted"/>
<name>A0A0L6JKE9_9FIRM</name>
<evidence type="ECO:0000259" key="3">
    <source>
        <dbReference type="PROSITE" id="PS51910"/>
    </source>
</evidence>
<comment type="caution">
    <text evidence="4">The sequence shown here is derived from an EMBL/GenBank/DDBJ whole genome shotgun (WGS) entry which is preliminary data.</text>
</comment>
<dbReference type="SUPFAM" id="SSF51445">
    <property type="entry name" value="(Trans)glycosidases"/>
    <property type="match status" value="1"/>
</dbReference>
<keyword evidence="2" id="KW-0326">Glycosidase</keyword>